<dbReference type="OrthoDB" id="8365150at2"/>
<dbReference type="GO" id="GO:0008236">
    <property type="term" value="F:serine-type peptidase activity"/>
    <property type="evidence" value="ECO:0007669"/>
    <property type="project" value="InterPro"/>
</dbReference>
<feature type="chain" id="PRO_5007883306" description="Tail specific protease domain-containing protein" evidence="1">
    <location>
        <begin position="25"/>
        <end position="594"/>
    </location>
</feature>
<dbReference type="AlphaFoldDB" id="A0A166ZN79"/>
<feature type="signal peptide" evidence="1">
    <location>
        <begin position="1"/>
        <end position="24"/>
    </location>
</feature>
<feature type="domain" description="Tail specific protease" evidence="2">
    <location>
        <begin position="400"/>
        <end position="564"/>
    </location>
</feature>
<dbReference type="RefSeq" id="WP_063364336.1">
    <property type="nucleotide sequence ID" value="NZ_AUXZ01000141.1"/>
</dbReference>
<dbReference type="EMBL" id="AUXZ01000141">
    <property type="protein sequence ID" value="KZN44488.1"/>
    <property type="molecule type" value="Genomic_DNA"/>
</dbReference>
<evidence type="ECO:0000313" key="3">
    <source>
        <dbReference type="EMBL" id="KZN44488.1"/>
    </source>
</evidence>
<accession>A0A166ZN79</accession>
<dbReference type="Pfam" id="PF03572">
    <property type="entry name" value="Peptidase_S41"/>
    <property type="match status" value="1"/>
</dbReference>
<dbReference type="InterPro" id="IPR029045">
    <property type="entry name" value="ClpP/crotonase-like_dom_sf"/>
</dbReference>
<keyword evidence="1" id="KW-0732">Signal</keyword>
<dbReference type="GO" id="GO:0006508">
    <property type="term" value="P:proteolysis"/>
    <property type="evidence" value="ECO:0007669"/>
    <property type="project" value="InterPro"/>
</dbReference>
<dbReference type="PATRIC" id="fig|1365251.3.peg.5261"/>
<dbReference type="Proteomes" id="UP000076503">
    <property type="component" value="Unassembled WGS sequence"/>
</dbReference>
<evidence type="ECO:0000313" key="4">
    <source>
        <dbReference type="Proteomes" id="UP000076503"/>
    </source>
</evidence>
<organism evidence="3 4">
    <name type="scientific">Pseudoalteromonas luteoviolacea H33</name>
    <dbReference type="NCBI Taxonomy" id="1365251"/>
    <lineage>
        <taxon>Bacteria</taxon>
        <taxon>Pseudomonadati</taxon>
        <taxon>Pseudomonadota</taxon>
        <taxon>Gammaproteobacteria</taxon>
        <taxon>Alteromonadales</taxon>
        <taxon>Pseudoalteromonadaceae</taxon>
        <taxon>Pseudoalteromonas</taxon>
    </lineage>
</organism>
<name>A0A166ZN79_9GAMM</name>
<evidence type="ECO:0000256" key="1">
    <source>
        <dbReference type="SAM" id="SignalP"/>
    </source>
</evidence>
<dbReference type="InterPro" id="IPR005151">
    <property type="entry name" value="Tail-specific_protease"/>
</dbReference>
<dbReference type="Gene3D" id="3.90.226.10">
    <property type="entry name" value="2-enoyl-CoA Hydratase, Chain A, domain 1"/>
    <property type="match status" value="1"/>
</dbReference>
<sequence>MAIKCINSRVCVLALFTISSTSYASSQFAQVSLDLTHDKAQYQAALSDILEFSELVHRVRYYYPSHAVSNTQWENFLEHSISKMVEAPTTERLDTGLSLLKQVAPHIYRSVDQLPIFSDTDVVNTWINIGARTMNGNFRALQTFEYGNISNWEVTSKRQVYDDVYAGQPIFWPLYLEYQQGLKGQAYTASNLSTSLASPPKCMAALSMIWGETNHFWPYFEQVPLNWKNSHENLLAACTGDAKNIEREVQREFTKLQDNHLFILLPAQFSKFGDYRLPLDLEYIEGKAILSKKTHYLTLQADIGDELIAIDDVSVEDLINAELGKTFRSPHVEKRTAVSRFHRSYKTPELVKLTFKKLSGEIFTTTTGTVHKDVMGPLHDHRPDQPLLEELGDGVVLFRLFKMTDEAALEQAVEVLKSAKGIVLDMRNYPSNFSLTLRFLSYFTDKLTTVGPFIVAAQRLPEQADSFVLSEPPRLPNTEKLFNVPTVVMSERKNQSAGEHMLMFVQSMGFPIIGEVTTGINGDIMVGEVFKGDNDSAITYVYTSKRSDQVDGSKLIGVGIQPDHLVPVTQVSFATNSDIQLEKARQVLDDMMGN</sequence>
<reference evidence="3 4" key="1">
    <citation type="submission" date="2013-07" db="EMBL/GenBank/DDBJ databases">
        <title>Comparative Genomic and Metabolomic Analysis of Twelve Strains of Pseudoalteromonas luteoviolacea.</title>
        <authorList>
            <person name="Vynne N.G."/>
            <person name="Mansson M."/>
            <person name="Gram L."/>
        </authorList>
    </citation>
    <scope>NUCLEOTIDE SEQUENCE [LARGE SCALE GENOMIC DNA]</scope>
    <source>
        <strain evidence="3 4">H33</strain>
    </source>
</reference>
<proteinExistence type="predicted"/>
<evidence type="ECO:0000259" key="2">
    <source>
        <dbReference type="Pfam" id="PF03572"/>
    </source>
</evidence>
<protein>
    <recommendedName>
        <fullName evidence="2">Tail specific protease domain-containing protein</fullName>
    </recommendedName>
</protein>
<comment type="caution">
    <text evidence="3">The sequence shown here is derived from an EMBL/GenBank/DDBJ whole genome shotgun (WGS) entry which is preliminary data.</text>
</comment>
<gene>
    <name evidence="3" type="ORF">N476_05690</name>
</gene>
<dbReference type="SUPFAM" id="SSF52096">
    <property type="entry name" value="ClpP/crotonase"/>
    <property type="match status" value="1"/>
</dbReference>